<dbReference type="EMBL" id="UOFZ01000037">
    <property type="protein sequence ID" value="VAX12416.1"/>
    <property type="molecule type" value="Genomic_DNA"/>
</dbReference>
<evidence type="ECO:0000259" key="1">
    <source>
        <dbReference type="Pfam" id="PF00932"/>
    </source>
</evidence>
<gene>
    <name evidence="2" type="ORF">MNBD_GAMMA24-2407</name>
</gene>
<dbReference type="AlphaFoldDB" id="A0A3B1B2A4"/>
<reference evidence="2" key="1">
    <citation type="submission" date="2018-06" db="EMBL/GenBank/DDBJ databases">
        <authorList>
            <person name="Zhirakovskaya E."/>
        </authorList>
    </citation>
    <scope>NUCLEOTIDE SEQUENCE</scope>
</reference>
<organism evidence="2">
    <name type="scientific">hydrothermal vent metagenome</name>
    <dbReference type="NCBI Taxonomy" id="652676"/>
    <lineage>
        <taxon>unclassified sequences</taxon>
        <taxon>metagenomes</taxon>
        <taxon>ecological metagenomes</taxon>
    </lineage>
</organism>
<dbReference type="InterPro" id="IPR036415">
    <property type="entry name" value="Lamin_tail_dom_sf"/>
</dbReference>
<accession>A0A3B1B2A4</accession>
<proteinExistence type="predicted"/>
<dbReference type="SUPFAM" id="SSF74853">
    <property type="entry name" value="Lamin A/C globular tail domain"/>
    <property type="match status" value="1"/>
</dbReference>
<dbReference type="Pfam" id="PF00932">
    <property type="entry name" value="LTD"/>
    <property type="match status" value="1"/>
</dbReference>
<sequence>MNNSVHSYCAITSLIFALSSSISLANAAIRTPGPGDLVISEVMANPSAVSDSVGEWFELFNPGMDSLILNNLVLSDNGRNRHQINASNDLLINRGQYFVLARNGDSNINGGIAADYVYSGFTLNNRSDAIIISLDGVEITRLEYNAGFVKNGKSTELLSLPSETDDYQTTPDQLTYGAGDTGTPGAEGSSELKVSAVPVPASLWLFASGLMGICSIGKKKKG</sequence>
<protein>
    <recommendedName>
        <fullName evidence="1">LTD domain-containing protein</fullName>
    </recommendedName>
</protein>
<evidence type="ECO:0000313" key="2">
    <source>
        <dbReference type="EMBL" id="VAX12416.1"/>
    </source>
</evidence>
<name>A0A3B1B2A4_9ZZZZ</name>
<dbReference type="InterPro" id="IPR001322">
    <property type="entry name" value="Lamin_tail_dom"/>
</dbReference>
<feature type="domain" description="LTD" evidence="1">
    <location>
        <begin position="32"/>
        <end position="145"/>
    </location>
</feature>